<dbReference type="Proteomes" id="UP000575083">
    <property type="component" value="Unassembled WGS sequence"/>
</dbReference>
<accession>A0A7X0UDI8</accession>
<keyword evidence="1" id="KW-0732">Signal</keyword>
<dbReference type="RefSeq" id="WP_184865936.1">
    <property type="nucleotide sequence ID" value="NZ_JACHLK010000031.1"/>
</dbReference>
<keyword evidence="3" id="KW-1185">Reference proteome</keyword>
<dbReference type="AlphaFoldDB" id="A0A7X0UDI8"/>
<evidence type="ECO:0000256" key="1">
    <source>
        <dbReference type="SAM" id="SignalP"/>
    </source>
</evidence>
<proteinExistence type="predicted"/>
<feature type="chain" id="PRO_5030725694" evidence="1">
    <location>
        <begin position="17"/>
        <end position="303"/>
    </location>
</feature>
<reference evidence="2 3" key="1">
    <citation type="submission" date="2020-08" db="EMBL/GenBank/DDBJ databases">
        <title>Functional genomics of gut bacteria from endangered species of beetles.</title>
        <authorList>
            <person name="Carlos-Shanley C."/>
        </authorList>
    </citation>
    <scope>NUCLEOTIDE SEQUENCE [LARGE SCALE GENOMIC DNA]</scope>
    <source>
        <strain evidence="2 3">S00198</strain>
    </source>
</reference>
<dbReference type="EMBL" id="JACHLK010000031">
    <property type="protein sequence ID" value="MBB6564178.1"/>
    <property type="molecule type" value="Genomic_DNA"/>
</dbReference>
<sequence>MAIVVPILLSYTGAAAAIGTAIGISATAVTAIASVAFQVTGINNKINKAASKVFGEDLVMFANIAGAVYGAVNGGFGGGGGAESAAGLTEAGGALSTKAMLDGTTAFGANSAAGAFDLADGMSALTTGDFSGTTDALGNSTYSPGDMNSVELNSIGPAKGVNLMDSAQSVWTDTKAIAEATTTSSAAQTGATAPDAAGAKASATQNVVSRPDATAVNAAADQPLKAGDITKGVQAPKAPAGSTATPKTGSFFDKLLSNDKAVGEVIKGVGTGIVGAAQSKAEKDKLAWQKQRYTQTPTTRVLQ</sequence>
<protein>
    <submittedName>
        <fullName evidence="2">Uncharacterized protein</fullName>
    </submittedName>
</protein>
<name>A0A7X0UDI8_9BURK</name>
<evidence type="ECO:0000313" key="2">
    <source>
        <dbReference type="EMBL" id="MBB6564178.1"/>
    </source>
</evidence>
<gene>
    <name evidence="2" type="ORF">HNP48_006905</name>
</gene>
<organism evidence="2 3">
    <name type="scientific">Acidovorax soli</name>
    <dbReference type="NCBI Taxonomy" id="592050"/>
    <lineage>
        <taxon>Bacteria</taxon>
        <taxon>Pseudomonadati</taxon>
        <taxon>Pseudomonadota</taxon>
        <taxon>Betaproteobacteria</taxon>
        <taxon>Burkholderiales</taxon>
        <taxon>Comamonadaceae</taxon>
        <taxon>Acidovorax</taxon>
    </lineage>
</organism>
<evidence type="ECO:0000313" key="3">
    <source>
        <dbReference type="Proteomes" id="UP000575083"/>
    </source>
</evidence>
<comment type="caution">
    <text evidence="2">The sequence shown here is derived from an EMBL/GenBank/DDBJ whole genome shotgun (WGS) entry which is preliminary data.</text>
</comment>
<feature type="signal peptide" evidence="1">
    <location>
        <begin position="1"/>
        <end position="16"/>
    </location>
</feature>